<protein>
    <submittedName>
        <fullName evidence="1">Uncharacterized protein</fullName>
    </submittedName>
</protein>
<sequence length="159" mass="16566">MVQKIPGVNKTPYPAKRAAQATVQVAGETQAESACVQATVQAALASLAIAQAGLKAAAPNSPEAQAFSAQVKSFKAEAANAITTCAIAAKNSPFYQHTTGNDSGNYAPCYPARCNRCREHDPTRNSGVAKSCLSEAFDYECCYDINNKPISCAGLGYGP</sequence>
<name>A0A6C0F3W9_9ZZZZ</name>
<accession>A0A6C0F3W9</accession>
<proteinExistence type="predicted"/>
<reference evidence="1" key="1">
    <citation type="journal article" date="2020" name="Nature">
        <title>Giant virus diversity and host interactions through global metagenomics.</title>
        <authorList>
            <person name="Schulz F."/>
            <person name="Roux S."/>
            <person name="Paez-Espino D."/>
            <person name="Jungbluth S."/>
            <person name="Walsh D.A."/>
            <person name="Denef V.J."/>
            <person name="McMahon K.D."/>
            <person name="Konstantinidis K.T."/>
            <person name="Eloe-Fadrosh E.A."/>
            <person name="Kyrpides N.C."/>
            <person name="Woyke T."/>
        </authorList>
    </citation>
    <scope>NUCLEOTIDE SEQUENCE</scope>
    <source>
        <strain evidence="1">GVMAG-M-3300009182-46</strain>
    </source>
</reference>
<evidence type="ECO:0000313" key="1">
    <source>
        <dbReference type="EMBL" id="QHT36228.1"/>
    </source>
</evidence>
<organism evidence="1">
    <name type="scientific">viral metagenome</name>
    <dbReference type="NCBI Taxonomy" id="1070528"/>
    <lineage>
        <taxon>unclassified sequences</taxon>
        <taxon>metagenomes</taxon>
        <taxon>organismal metagenomes</taxon>
    </lineage>
</organism>
<dbReference type="AlphaFoldDB" id="A0A6C0F3W9"/>
<dbReference type="EMBL" id="MN739033">
    <property type="protein sequence ID" value="QHT36228.1"/>
    <property type="molecule type" value="Genomic_DNA"/>
</dbReference>